<dbReference type="RefSeq" id="WP_004523246.1">
    <property type="nucleotide sequence ID" value="NZ_CM000833.1"/>
</dbReference>
<feature type="transmembrane region" description="Helical" evidence="1">
    <location>
        <begin position="103"/>
        <end position="123"/>
    </location>
</feature>
<keyword evidence="1" id="KW-1133">Transmembrane helix</keyword>
<dbReference type="Pfam" id="PF14248">
    <property type="entry name" value="DUF4345"/>
    <property type="match status" value="1"/>
</dbReference>
<dbReference type="Proteomes" id="UP000001812">
    <property type="component" value="Chromosome II"/>
</dbReference>
<keyword evidence="1" id="KW-0812">Transmembrane</keyword>
<dbReference type="GeneID" id="93064573"/>
<evidence type="ECO:0000313" key="2">
    <source>
        <dbReference type="EMBL" id="EET03388.1"/>
    </source>
</evidence>
<accession>A0A0E1VRE8</accession>
<feature type="transmembrane region" description="Helical" evidence="1">
    <location>
        <begin position="50"/>
        <end position="69"/>
    </location>
</feature>
<dbReference type="InterPro" id="IPR025597">
    <property type="entry name" value="DUF4345"/>
</dbReference>
<sequence>MSKRILQIATAILAAVPVTTGALGMMGIHDPLYASLGVALPADATLDGNLRFYAGVWFGLGLGAFWTIPNIERNGVLFRALWTMIFVGGIGRLISLVSLGAPFAPFIGFTVLEIVGAPLFVWWQSRVAATAG</sequence>
<reference evidence="2" key="1">
    <citation type="submission" date="2009-05" db="EMBL/GenBank/DDBJ databases">
        <authorList>
            <person name="Harkins D.M."/>
            <person name="DeShazer D."/>
            <person name="Woods D.E."/>
            <person name="Brinkac L.M."/>
            <person name="Brown K.A."/>
            <person name="Hung G.C."/>
            <person name="Tuanyok A."/>
            <person name="Zhang B."/>
            <person name="Nierman W.C."/>
        </authorList>
    </citation>
    <scope>NUCLEOTIDE SEQUENCE [LARGE SCALE GENOMIC DNA]</scope>
    <source>
        <strain evidence="2">1710a</strain>
    </source>
</reference>
<feature type="transmembrane region" description="Helical" evidence="1">
    <location>
        <begin position="76"/>
        <end position="97"/>
    </location>
</feature>
<dbReference type="HOGENOM" id="CLU_151791_0_0_4"/>
<keyword evidence="1" id="KW-0472">Membrane</keyword>
<name>A0A0E1VRE8_BURPE</name>
<gene>
    <name evidence="2" type="ORF">BURPS1710A_A2442</name>
</gene>
<dbReference type="EMBL" id="CM000833">
    <property type="protein sequence ID" value="EET03388.1"/>
    <property type="molecule type" value="Genomic_DNA"/>
</dbReference>
<protein>
    <submittedName>
        <fullName evidence="2">Putative membrane protein</fullName>
    </submittedName>
</protein>
<dbReference type="AlphaFoldDB" id="A0A0E1VRE8"/>
<proteinExistence type="predicted"/>
<organism evidence="2">
    <name type="scientific">Burkholderia pseudomallei 1710a</name>
    <dbReference type="NCBI Taxonomy" id="320371"/>
    <lineage>
        <taxon>Bacteria</taxon>
        <taxon>Pseudomonadati</taxon>
        <taxon>Pseudomonadota</taxon>
        <taxon>Betaproteobacteria</taxon>
        <taxon>Burkholderiales</taxon>
        <taxon>Burkholderiaceae</taxon>
        <taxon>Burkholderia</taxon>
        <taxon>pseudomallei group</taxon>
    </lineage>
</organism>
<evidence type="ECO:0000256" key="1">
    <source>
        <dbReference type="SAM" id="Phobius"/>
    </source>
</evidence>